<evidence type="ECO:0000256" key="1">
    <source>
        <dbReference type="SAM" id="MobiDB-lite"/>
    </source>
</evidence>
<evidence type="ECO:0000313" key="4">
    <source>
        <dbReference type="Proteomes" id="UP000243589"/>
    </source>
</evidence>
<keyword evidence="4" id="KW-1185">Reference proteome</keyword>
<protein>
    <submittedName>
        <fullName evidence="3">Uncharacterized protein</fullName>
    </submittedName>
</protein>
<feature type="transmembrane region" description="Helical" evidence="2">
    <location>
        <begin position="164"/>
        <end position="182"/>
    </location>
</feature>
<dbReference type="Proteomes" id="UP000243589">
    <property type="component" value="Unassembled WGS sequence"/>
</dbReference>
<sequence>MTTSQNFQREAGGASAAPSPTKNIDAVFGLTGMGDERQRDIYLRANTFAAHMGIYAGIALAALLALCGLVFWAVVALFATGVPAVAVIAYMKAHGVPYGDPYARATRTQKIVPSLIGLAIVAAMVFGAMWALFTGGPFVEVVGPTTADVAQTASEDRAGTAQTLLIGLAAGVGLTAVLLLVLRPAFLSKRDRRDAADIPDED</sequence>
<dbReference type="AlphaFoldDB" id="A0A150HC13"/>
<feature type="region of interest" description="Disordered" evidence="1">
    <location>
        <begin position="1"/>
        <end position="20"/>
    </location>
</feature>
<reference evidence="3 4" key="1">
    <citation type="submission" date="2016-01" db="EMBL/GenBank/DDBJ databases">
        <title>Use of Whole Genome Sequencing to ascertain that Brevibacterium massiliense (Roux, Raoult 2009) is a later heterotypic synonym of Brevibacterium ravenspurgense (Mages 2008).</title>
        <authorList>
            <person name="Bernier A.-M."/>
            <person name="Burdz T."/>
            <person name="Huynh C."/>
            <person name="Pachecho A.L."/>
            <person name="Wiebe D."/>
            <person name="Bonner C."/>
            <person name="Bernard K."/>
        </authorList>
    </citation>
    <scope>NUCLEOTIDE SEQUENCE [LARGE SCALE GENOMIC DNA]</scope>
    <source>
        <strain evidence="3 4">CCUG56047</strain>
    </source>
</reference>
<gene>
    <name evidence="3" type="ORF">Bravens_00103</name>
</gene>
<keyword evidence="2" id="KW-0472">Membrane</keyword>
<keyword evidence="2" id="KW-0812">Transmembrane</keyword>
<dbReference type="RefSeq" id="WP_061943344.1">
    <property type="nucleotide sequence ID" value="NZ_LPXW01000032.1"/>
</dbReference>
<comment type="caution">
    <text evidence="3">The sequence shown here is derived from an EMBL/GenBank/DDBJ whole genome shotgun (WGS) entry which is preliminary data.</text>
</comment>
<evidence type="ECO:0000256" key="2">
    <source>
        <dbReference type="SAM" id="Phobius"/>
    </source>
</evidence>
<feature type="transmembrane region" description="Helical" evidence="2">
    <location>
        <begin position="111"/>
        <end position="133"/>
    </location>
</feature>
<evidence type="ECO:0000313" key="3">
    <source>
        <dbReference type="EMBL" id="KXZ59633.1"/>
    </source>
</evidence>
<dbReference type="EMBL" id="LQQC01000002">
    <property type="protein sequence ID" value="KXZ59633.1"/>
    <property type="molecule type" value="Genomic_DNA"/>
</dbReference>
<proteinExistence type="predicted"/>
<name>A0A150HC13_9MICO</name>
<accession>A0A150HC13</accession>
<organism evidence="3 4">
    <name type="scientific">Brevibacterium ravenspurgense</name>
    <dbReference type="NCBI Taxonomy" id="479117"/>
    <lineage>
        <taxon>Bacteria</taxon>
        <taxon>Bacillati</taxon>
        <taxon>Actinomycetota</taxon>
        <taxon>Actinomycetes</taxon>
        <taxon>Micrococcales</taxon>
        <taxon>Brevibacteriaceae</taxon>
        <taxon>Brevibacterium</taxon>
    </lineage>
</organism>
<feature type="transmembrane region" description="Helical" evidence="2">
    <location>
        <begin position="69"/>
        <end position="90"/>
    </location>
</feature>
<keyword evidence="2" id="KW-1133">Transmembrane helix</keyword>
<dbReference type="PATRIC" id="fig|479117.4.peg.101"/>
<feature type="transmembrane region" description="Helical" evidence="2">
    <location>
        <begin position="41"/>
        <end position="63"/>
    </location>
</feature>